<name>D1BVL8_XYLCX</name>
<dbReference type="InterPro" id="IPR047955">
    <property type="entry name" value="DrmC-like"/>
</dbReference>
<dbReference type="EC" id="3.1.4.4" evidence="3"/>
<sequence length="241" mass="25450">MPSSGDAVVALGALLTSTEARLIADALDDGDTVTSAFDVVDGERRSQALTLVDGSGLRAAGDALVTLLRGIQGARSHTTRVDTLWTMPGPFAQAGALTSSLVTLVDGARSSVVCSTFNFQRSSGMWSALHEAANRPGVAVRVYVDAQANANGSGPAPADVAAWLTPGIVFRTRPVDGKPVRNHAKFLSIDHRFVVITSANFSWSAEHGNVELGVRIDDPTLADRIERELRAAEQRLYAAVQ</sequence>
<dbReference type="InterPro" id="IPR051406">
    <property type="entry name" value="PLD_domain"/>
</dbReference>
<accession>D1BVL8</accession>
<dbReference type="GO" id="GO:0004630">
    <property type="term" value="F:phospholipase D activity"/>
    <property type="evidence" value="ECO:0007669"/>
    <property type="project" value="UniProtKB-EC"/>
</dbReference>
<dbReference type="KEGG" id="xce:Xcel_2320"/>
<evidence type="ECO:0000256" key="1">
    <source>
        <dbReference type="ARBA" id="ARBA00000798"/>
    </source>
</evidence>
<gene>
    <name evidence="8" type="ordered locus">Xcel_2320</name>
</gene>
<evidence type="ECO:0000256" key="3">
    <source>
        <dbReference type="ARBA" id="ARBA00012027"/>
    </source>
</evidence>
<evidence type="ECO:0000256" key="5">
    <source>
        <dbReference type="ARBA" id="ARBA00022963"/>
    </source>
</evidence>
<dbReference type="eggNOG" id="COG1502">
    <property type="taxonomic scope" value="Bacteria"/>
</dbReference>
<protein>
    <recommendedName>
        <fullName evidence="3">phospholipase D</fullName>
        <ecNumber evidence="3">3.1.4.4</ecNumber>
    </recommendedName>
</protein>
<reference evidence="8 9" key="2">
    <citation type="journal article" date="2010" name="Stand. Genomic Sci.">
        <title>Complete genome sequence of Xylanimonas cellulosilytica type strain (XIL07).</title>
        <authorList>
            <person name="Foster B."/>
            <person name="Pukall R."/>
            <person name="Abt B."/>
            <person name="Nolan M."/>
            <person name="Glavina Del Rio T."/>
            <person name="Chen F."/>
            <person name="Lucas S."/>
            <person name="Tice H."/>
            <person name="Pitluck S."/>
            <person name="Cheng J.-F."/>
            <person name="Chertkov O."/>
            <person name="Brettin T."/>
            <person name="Han C."/>
            <person name="Detter J.C."/>
            <person name="Bruce D."/>
            <person name="Goodwin L."/>
            <person name="Ivanova N."/>
            <person name="Mavromatis K."/>
            <person name="Pati A."/>
            <person name="Mikhailova N."/>
            <person name="Chen A."/>
            <person name="Palaniappan K."/>
            <person name="Land M."/>
            <person name="Hauser L."/>
            <person name="Chang Y.-J."/>
            <person name="Jeffries C.D."/>
            <person name="Chain P."/>
            <person name="Rohde M."/>
            <person name="Goeker M."/>
            <person name="Bristow J."/>
            <person name="Eisen J.A."/>
            <person name="Markowitz V."/>
            <person name="Hugenholtz P."/>
            <person name="Kyrpides N.C."/>
            <person name="Klenk H.-P."/>
            <person name="Lapidus A."/>
        </authorList>
    </citation>
    <scope>NUCLEOTIDE SEQUENCE [LARGE SCALE GENOMIC DNA]</scope>
    <source>
        <strain evidence="9">DSM 15894 / CECT 5975 / LMG 20990 / XIL07</strain>
    </source>
</reference>
<evidence type="ECO:0000313" key="8">
    <source>
        <dbReference type="EMBL" id="ACZ31337.1"/>
    </source>
</evidence>
<dbReference type="GO" id="GO:0016042">
    <property type="term" value="P:lipid catabolic process"/>
    <property type="evidence" value="ECO:0007669"/>
    <property type="project" value="UniProtKB-KW"/>
</dbReference>
<dbReference type="RefSeq" id="WP_012879079.1">
    <property type="nucleotide sequence ID" value="NC_013530.1"/>
</dbReference>
<dbReference type="OrthoDB" id="3257334at2"/>
<dbReference type="PANTHER" id="PTHR43856">
    <property type="entry name" value="CARDIOLIPIN HYDROLASE"/>
    <property type="match status" value="1"/>
</dbReference>
<evidence type="ECO:0000256" key="4">
    <source>
        <dbReference type="ARBA" id="ARBA00022801"/>
    </source>
</evidence>
<keyword evidence="6" id="KW-0443">Lipid metabolism</keyword>
<organism evidence="8 9">
    <name type="scientific">Xylanimonas cellulosilytica (strain DSM 15894 / JCM 12276 / CECT 5975 / KCTC 9989 / LMG 20990 / NBRC 107835 / XIL07)</name>
    <dbReference type="NCBI Taxonomy" id="446471"/>
    <lineage>
        <taxon>Bacteria</taxon>
        <taxon>Bacillati</taxon>
        <taxon>Actinomycetota</taxon>
        <taxon>Actinomycetes</taxon>
        <taxon>Micrococcales</taxon>
        <taxon>Promicromonosporaceae</taxon>
        <taxon>Xylanimonas</taxon>
    </lineage>
</organism>
<evidence type="ECO:0000313" key="9">
    <source>
        <dbReference type="Proteomes" id="UP000002255"/>
    </source>
</evidence>
<evidence type="ECO:0000256" key="2">
    <source>
        <dbReference type="ARBA" id="ARBA00008664"/>
    </source>
</evidence>
<keyword evidence="9" id="KW-1185">Reference proteome</keyword>
<dbReference type="InterPro" id="IPR001736">
    <property type="entry name" value="PLipase_D/transphosphatidylase"/>
</dbReference>
<dbReference type="EMBL" id="CP001821">
    <property type="protein sequence ID" value="ACZ31337.1"/>
    <property type="molecule type" value="Genomic_DNA"/>
</dbReference>
<dbReference type="HOGENOM" id="CLU_1151444_0_0_11"/>
<dbReference type="AlphaFoldDB" id="D1BVL8"/>
<dbReference type="GO" id="GO:0006793">
    <property type="term" value="P:phosphorus metabolic process"/>
    <property type="evidence" value="ECO:0007669"/>
    <property type="project" value="UniProtKB-ARBA"/>
</dbReference>
<evidence type="ECO:0000256" key="6">
    <source>
        <dbReference type="ARBA" id="ARBA00023098"/>
    </source>
</evidence>
<keyword evidence="4" id="KW-0378">Hydrolase</keyword>
<keyword evidence="5" id="KW-0442">Lipid degradation</keyword>
<dbReference type="STRING" id="446471.Xcel_2320"/>
<dbReference type="NCBIfam" id="NF038319">
    <property type="entry name" value="DISARM_DrmC_I"/>
    <property type="match status" value="1"/>
</dbReference>
<evidence type="ECO:0000259" key="7">
    <source>
        <dbReference type="PROSITE" id="PS50035"/>
    </source>
</evidence>
<dbReference type="GO" id="GO:0016891">
    <property type="term" value="F:RNA endonuclease activity producing 5'-phosphomonoesters, hydrolytic mechanism"/>
    <property type="evidence" value="ECO:0007669"/>
    <property type="project" value="TreeGrafter"/>
</dbReference>
<dbReference type="Proteomes" id="UP000002255">
    <property type="component" value="Chromosome"/>
</dbReference>
<dbReference type="InterPro" id="IPR025202">
    <property type="entry name" value="PLD-like_dom"/>
</dbReference>
<feature type="domain" description="PLD phosphodiesterase" evidence="7">
    <location>
        <begin position="178"/>
        <end position="205"/>
    </location>
</feature>
<dbReference type="PROSITE" id="PS50035">
    <property type="entry name" value="PLD"/>
    <property type="match status" value="1"/>
</dbReference>
<dbReference type="Pfam" id="PF13091">
    <property type="entry name" value="PLDc_2"/>
    <property type="match status" value="1"/>
</dbReference>
<reference evidence="9" key="1">
    <citation type="submission" date="2009-11" db="EMBL/GenBank/DDBJ databases">
        <title>The complete chromosome of Xylanimonas cellulosilytica DSM 15894.</title>
        <authorList>
            <consortium name="US DOE Joint Genome Institute (JGI-PGF)"/>
            <person name="Lucas S."/>
            <person name="Copeland A."/>
            <person name="Lapidus A."/>
            <person name="Glavina del Rio T."/>
            <person name="Dalin E."/>
            <person name="Tice H."/>
            <person name="Bruce D."/>
            <person name="Goodwin L."/>
            <person name="Pitluck S."/>
            <person name="Kyrpides N."/>
            <person name="Mavromatis K."/>
            <person name="Ivanova N."/>
            <person name="Mikhailova N."/>
            <person name="Foster B."/>
            <person name="Clum A."/>
            <person name="Brettin T."/>
            <person name="Detter J.C."/>
            <person name="Han C."/>
            <person name="Larimer F."/>
            <person name="Land M."/>
            <person name="Hauser L."/>
            <person name="Markowitz V."/>
            <person name="Cheng J.F."/>
            <person name="Hugenholtz P."/>
            <person name="Woyke T."/>
            <person name="Wu D."/>
            <person name="Gehrich-Schroeter G."/>
            <person name="Schneider S."/>
            <person name="Pukall S.R."/>
            <person name="Klenk H.P."/>
            <person name="Eisen J.A."/>
        </authorList>
    </citation>
    <scope>NUCLEOTIDE SEQUENCE [LARGE SCALE GENOMIC DNA]</scope>
    <source>
        <strain evidence="9">DSM 15894 / CECT 5975 / LMG 20990 / XIL07</strain>
    </source>
</reference>
<comment type="catalytic activity">
    <reaction evidence="1">
        <text>a 1,2-diacyl-sn-glycero-3-phosphocholine + H2O = a 1,2-diacyl-sn-glycero-3-phosphate + choline + H(+)</text>
        <dbReference type="Rhea" id="RHEA:14445"/>
        <dbReference type="ChEBI" id="CHEBI:15354"/>
        <dbReference type="ChEBI" id="CHEBI:15377"/>
        <dbReference type="ChEBI" id="CHEBI:15378"/>
        <dbReference type="ChEBI" id="CHEBI:57643"/>
        <dbReference type="ChEBI" id="CHEBI:58608"/>
        <dbReference type="EC" id="3.1.4.4"/>
    </reaction>
</comment>
<dbReference type="SUPFAM" id="SSF56024">
    <property type="entry name" value="Phospholipase D/nuclease"/>
    <property type="match status" value="1"/>
</dbReference>
<comment type="similarity">
    <text evidence="2">Belongs to the phospholipase D family.</text>
</comment>
<dbReference type="Gene3D" id="3.30.870.10">
    <property type="entry name" value="Endonuclease Chain A"/>
    <property type="match status" value="1"/>
</dbReference>
<proteinExistence type="inferred from homology"/>
<dbReference type="PANTHER" id="PTHR43856:SF1">
    <property type="entry name" value="MITOCHONDRIAL CARDIOLIPIN HYDROLASE"/>
    <property type="match status" value="1"/>
</dbReference>
<dbReference type="SMART" id="SM00155">
    <property type="entry name" value="PLDc"/>
    <property type="match status" value="1"/>
</dbReference>